<keyword evidence="1" id="KW-0732">Signal</keyword>
<dbReference type="NCBIfam" id="NF047539">
    <property type="entry name" value="XAC2610_fam"/>
    <property type="match status" value="1"/>
</dbReference>
<proteinExistence type="predicted"/>
<dbReference type="InterPro" id="IPR058087">
    <property type="entry name" value="XAC2610_dom"/>
</dbReference>
<dbReference type="EMBL" id="JBHTBQ010000006">
    <property type="protein sequence ID" value="MFC7419010.1"/>
    <property type="molecule type" value="Genomic_DNA"/>
</dbReference>
<protein>
    <submittedName>
        <fullName evidence="2">XAC2610-related protein</fullName>
    </submittedName>
</protein>
<feature type="chain" id="PRO_5047501540" evidence="1">
    <location>
        <begin position="20"/>
        <end position="151"/>
    </location>
</feature>
<name>A0ABW2QZ44_9NEIS</name>
<gene>
    <name evidence="2" type="ORF">ACFQNF_03875</name>
</gene>
<dbReference type="RefSeq" id="WP_380186227.1">
    <property type="nucleotide sequence ID" value="NZ_JBHTBQ010000006.1"/>
</dbReference>
<evidence type="ECO:0000256" key="1">
    <source>
        <dbReference type="SAM" id="SignalP"/>
    </source>
</evidence>
<evidence type="ECO:0000313" key="2">
    <source>
        <dbReference type="EMBL" id="MFC7419010.1"/>
    </source>
</evidence>
<accession>A0ABW2QZ44</accession>
<comment type="caution">
    <text evidence="2">The sequence shown here is derived from an EMBL/GenBank/DDBJ whole genome shotgun (WGS) entry which is preliminary data.</text>
</comment>
<dbReference type="Proteomes" id="UP001596473">
    <property type="component" value="Unassembled WGS sequence"/>
</dbReference>
<sequence length="151" mass="17627">MNKYLITCLFLLISSLVFSAELTNPISFSPSKNAFVVVNKKNDTLLVTTTFNDTEVLQSFPIENEAALDLQVKDYNFDGYKDFSISYTDLGMGTYKIYNVYIFDYKNKKFEQLTPKCGDEFINLKIILKKKQLWSTYYSNFEPKTCKMNFR</sequence>
<evidence type="ECO:0000313" key="3">
    <source>
        <dbReference type="Proteomes" id="UP001596473"/>
    </source>
</evidence>
<reference evidence="3" key="1">
    <citation type="journal article" date="2019" name="Int. J. Syst. Evol. Microbiol.">
        <title>The Global Catalogue of Microorganisms (GCM) 10K type strain sequencing project: providing services to taxonomists for standard genome sequencing and annotation.</title>
        <authorList>
            <consortium name="The Broad Institute Genomics Platform"/>
            <consortium name="The Broad Institute Genome Sequencing Center for Infectious Disease"/>
            <person name="Wu L."/>
            <person name="Ma J."/>
        </authorList>
    </citation>
    <scope>NUCLEOTIDE SEQUENCE [LARGE SCALE GENOMIC DNA]</scope>
    <source>
        <strain evidence="3">CCUG 62945</strain>
    </source>
</reference>
<feature type="signal peptide" evidence="1">
    <location>
        <begin position="1"/>
        <end position="19"/>
    </location>
</feature>
<organism evidence="2 3">
    <name type="scientific">Iodobacter arcticus</name>
    <dbReference type="NCBI Taxonomy" id="590593"/>
    <lineage>
        <taxon>Bacteria</taxon>
        <taxon>Pseudomonadati</taxon>
        <taxon>Pseudomonadota</taxon>
        <taxon>Betaproteobacteria</taxon>
        <taxon>Neisseriales</taxon>
        <taxon>Chitinibacteraceae</taxon>
        <taxon>Iodobacter</taxon>
    </lineage>
</organism>
<keyword evidence="3" id="KW-1185">Reference proteome</keyword>